<proteinExistence type="predicted"/>
<organism evidence="1 2">
    <name type="scientific">Candidatus Thermofonsia Clade 1 bacterium</name>
    <dbReference type="NCBI Taxonomy" id="2364210"/>
    <lineage>
        <taxon>Bacteria</taxon>
        <taxon>Bacillati</taxon>
        <taxon>Chloroflexota</taxon>
        <taxon>Candidatus Thermofontia</taxon>
        <taxon>Candidatus Thermofonsia Clade 1</taxon>
    </lineage>
</organism>
<evidence type="ECO:0000313" key="2">
    <source>
        <dbReference type="Proteomes" id="UP000229681"/>
    </source>
</evidence>
<accession>A0A2M8P9L3</accession>
<gene>
    <name evidence="1" type="ORF">CUN49_16645</name>
</gene>
<feature type="non-terminal residue" evidence="1">
    <location>
        <position position="1"/>
    </location>
</feature>
<evidence type="ECO:0000313" key="1">
    <source>
        <dbReference type="EMBL" id="PJF34245.1"/>
    </source>
</evidence>
<comment type="caution">
    <text evidence="1">The sequence shown here is derived from an EMBL/GenBank/DDBJ whole genome shotgun (WGS) entry which is preliminary data.</text>
</comment>
<dbReference type="EMBL" id="PGTM01000545">
    <property type="protein sequence ID" value="PJF34245.1"/>
    <property type="molecule type" value="Genomic_DNA"/>
</dbReference>
<reference evidence="1 2" key="1">
    <citation type="submission" date="2017-11" db="EMBL/GenBank/DDBJ databases">
        <title>Evolution of Phototrophy in the Chloroflexi Phylum Driven by Horizontal Gene Transfer.</title>
        <authorList>
            <person name="Ward L.M."/>
            <person name="Hemp J."/>
            <person name="Shih P.M."/>
            <person name="Mcglynn S.E."/>
            <person name="Fischer W."/>
        </authorList>
    </citation>
    <scope>NUCLEOTIDE SEQUENCE [LARGE SCALE GENOMIC DNA]</scope>
    <source>
        <strain evidence="1">JP3_13</strain>
    </source>
</reference>
<dbReference type="AlphaFoldDB" id="A0A2M8P9L3"/>
<name>A0A2M8P9L3_9CHLR</name>
<protein>
    <submittedName>
        <fullName evidence="1">Uncharacterized protein</fullName>
    </submittedName>
</protein>
<sequence length="65" mass="7081">APNGAANTIDDFINHPTRRATGNWGRLLRDAYLDAGGTLGAKNPEAVLAVVRQLHQALLRRYEIA</sequence>
<dbReference type="Proteomes" id="UP000229681">
    <property type="component" value="Unassembled WGS sequence"/>
</dbReference>